<evidence type="ECO:0000313" key="7">
    <source>
        <dbReference type="EMBL" id="WIM04570.1"/>
    </source>
</evidence>
<protein>
    <recommendedName>
        <fullName evidence="6">LPS-assembly lipoprotein LptE</fullName>
    </recommendedName>
</protein>
<dbReference type="HAMAP" id="MF_01186">
    <property type="entry name" value="LPS_assembly_LptE"/>
    <property type="match status" value="1"/>
</dbReference>
<comment type="similarity">
    <text evidence="6">Belongs to the LptE lipoprotein family.</text>
</comment>
<accession>A0AA49FJ72</accession>
<evidence type="ECO:0000256" key="4">
    <source>
        <dbReference type="ARBA" id="ARBA00023237"/>
    </source>
</evidence>
<dbReference type="EMBL" id="CP107246">
    <property type="protein sequence ID" value="WIM04570.1"/>
    <property type="molecule type" value="Genomic_DNA"/>
</dbReference>
<dbReference type="AlphaFoldDB" id="A0AA49FJ72"/>
<keyword evidence="4 6" id="KW-0998">Cell outer membrane</keyword>
<dbReference type="Proteomes" id="UP001234916">
    <property type="component" value="Chromosome"/>
</dbReference>
<dbReference type="GO" id="GO:0043165">
    <property type="term" value="P:Gram-negative-bacterium-type cell outer membrane assembly"/>
    <property type="evidence" value="ECO:0007669"/>
    <property type="project" value="UniProtKB-UniRule"/>
</dbReference>
<dbReference type="GO" id="GO:0001530">
    <property type="term" value="F:lipopolysaccharide binding"/>
    <property type="evidence" value="ECO:0007669"/>
    <property type="project" value="TreeGrafter"/>
</dbReference>
<dbReference type="InterPro" id="IPR007485">
    <property type="entry name" value="LPS_assembly_LptE"/>
</dbReference>
<dbReference type="GO" id="GO:1990351">
    <property type="term" value="C:transporter complex"/>
    <property type="evidence" value="ECO:0007669"/>
    <property type="project" value="TreeGrafter"/>
</dbReference>
<keyword evidence="2 6" id="KW-0472">Membrane</keyword>
<name>A0AA49FJ72_9PROT</name>
<reference evidence="7" key="1">
    <citation type="journal article" date="2023" name="Nat. Microbiol.">
        <title>Enrichment and characterization of a nitric oxide-reducing microbial community in a continuous bioreactor.</title>
        <authorList>
            <person name="Garrido-Amador P."/>
            <person name="Stortenbeker N."/>
            <person name="Wessels H.J.C.T."/>
            <person name="Speth D.R."/>
            <person name="Garcia-Heredia I."/>
            <person name="Kartal B."/>
        </authorList>
    </citation>
    <scope>NUCLEOTIDE SEQUENCE</scope>
    <source>
        <strain evidence="7">MAG1</strain>
    </source>
</reference>
<dbReference type="PANTHER" id="PTHR38098">
    <property type="entry name" value="LPS-ASSEMBLY LIPOPROTEIN LPTE"/>
    <property type="match status" value="1"/>
</dbReference>
<evidence type="ECO:0000256" key="1">
    <source>
        <dbReference type="ARBA" id="ARBA00022729"/>
    </source>
</evidence>
<comment type="subunit">
    <text evidence="6">Component of the lipopolysaccharide transport and assembly complex. Interacts with LptD.</text>
</comment>
<keyword evidence="5 7" id="KW-0449">Lipoprotein</keyword>
<dbReference type="GO" id="GO:0009279">
    <property type="term" value="C:cell outer membrane"/>
    <property type="evidence" value="ECO:0007669"/>
    <property type="project" value="UniProtKB-UniRule"/>
</dbReference>
<dbReference type="Gene3D" id="3.30.160.150">
    <property type="entry name" value="Lipoprotein like domain"/>
    <property type="match status" value="1"/>
</dbReference>
<keyword evidence="1" id="KW-0732">Signal</keyword>
<evidence type="ECO:0000256" key="3">
    <source>
        <dbReference type="ARBA" id="ARBA00023139"/>
    </source>
</evidence>
<dbReference type="GO" id="GO:0015920">
    <property type="term" value="P:lipopolysaccharide transport"/>
    <property type="evidence" value="ECO:0007669"/>
    <property type="project" value="TreeGrafter"/>
</dbReference>
<dbReference type="Pfam" id="PF04390">
    <property type="entry name" value="LptE"/>
    <property type="match status" value="1"/>
</dbReference>
<evidence type="ECO:0000256" key="5">
    <source>
        <dbReference type="ARBA" id="ARBA00023288"/>
    </source>
</evidence>
<evidence type="ECO:0000256" key="2">
    <source>
        <dbReference type="ARBA" id="ARBA00023136"/>
    </source>
</evidence>
<sequence length="170" mass="18983">MRQFALLTLLAAVTILSACGFRLRGSFDTPLPFETLHIAQPETSELHAALKRSIEATGKTRIVKEAKDAQAVLSVLGDSQQKNILSLSAAGRVREFQLVRTFGFRLHDPKGRDFMPPGTIVVRREITFSDEQVLSKESEEALLWRDMQADLVQQLLRRLAAAKTRPLDGQ</sequence>
<comment type="function">
    <text evidence="6">Together with LptD, is involved in the assembly of lipopolysaccharide (LPS) at the surface of the outer membrane. Required for the proper assembly of LptD. Binds LPS and may serve as the LPS recognition site at the outer membrane.</text>
</comment>
<dbReference type="PANTHER" id="PTHR38098:SF1">
    <property type="entry name" value="LPS-ASSEMBLY LIPOPROTEIN LPTE"/>
    <property type="match status" value="1"/>
</dbReference>
<keyword evidence="3" id="KW-0564">Palmitate</keyword>
<dbReference type="KEGG" id="npv:OHM77_07575"/>
<evidence type="ECO:0000256" key="6">
    <source>
        <dbReference type="HAMAP-Rule" id="MF_01186"/>
    </source>
</evidence>
<organism evidence="7">
    <name type="scientific">Candidatus Nitricoxidivorans perseverans</name>
    <dbReference type="NCBI Taxonomy" id="2975601"/>
    <lineage>
        <taxon>Bacteria</taxon>
        <taxon>Pseudomonadati</taxon>
        <taxon>Pseudomonadota</taxon>
        <taxon>Betaproteobacteria</taxon>
        <taxon>Nitrosomonadales</taxon>
        <taxon>Sterolibacteriaceae</taxon>
        <taxon>Candidatus Nitricoxidivorans</taxon>
    </lineage>
</organism>
<proteinExistence type="inferred from homology"/>
<gene>
    <name evidence="6 7" type="primary">lptE</name>
    <name evidence="7" type="ORF">OHM77_07575</name>
</gene>